<proteinExistence type="predicted"/>
<evidence type="ECO:0000313" key="1">
    <source>
        <dbReference type="EMBL" id="ABK77921.1"/>
    </source>
</evidence>
<dbReference type="STRING" id="414004.CENSYa_1298"/>
<dbReference type="AlphaFoldDB" id="A0RX54"/>
<accession>A0RX54</accession>
<name>A0RX54_CENSY</name>
<dbReference type="EnsemblBacteria" id="ABK77921">
    <property type="protein sequence ID" value="ABK77921"/>
    <property type="gene ID" value="CENSYa_1298"/>
</dbReference>
<dbReference type="KEGG" id="csy:CENSYa_1298"/>
<dbReference type="Proteomes" id="UP000000758">
    <property type="component" value="Chromosome"/>
</dbReference>
<evidence type="ECO:0000313" key="2">
    <source>
        <dbReference type="Proteomes" id="UP000000758"/>
    </source>
</evidence>
<reference evidence="1 2" key="1">
    <citation type="journal article" date="2006" name="Proc. Natl. Acad. Sci. U.S.A.">
        <title>Genomic analysis of the uncultivated marine crenarchaeote Cenarchaeum symbiosum.</title>
        <authorList>
            <person name="Hallam S.J."/>
            <person name="Konstantinidis K.T."/>
            <person name="Putnam N."/>
            <person name="Schleper C."/>
            <person name="Watanabe Y."/>
            <person name="Sugahara J."/>
            <person name="Preston C."/>
            <person name="de la Torre J."/>
            <person name="Richardson P.M."/>
            <person name="DeLong E.F."/>
        </authorList>
    </citation>
    <scope>NUCLEOTIDE SEQUENCE [LARGE SCALE GENOMIC DNA]</scope>
    <source>
        <strain evidence="2">A</strain>
    </source>
</reference>
<sequence>MTKYDPIKMKDLVSVEDPDSEGGLTLTFTDGKSVKIRLVDGKLVSEVTD</sequence>
<gene>
    <name evidence="1" type="ordered locus">CENSYa_1298</name>
</gene>
<organism evidence="1 2">
    <name type="scientific">Cenarchaeum symbiosum (strain A)</name>
    <dbReference type="NCBI Taxonomy" id="414004"/>
    <lineage>
        <taxon>Archaea</taxon>
        <taxon>Nitrososphaerota</taxon>
        <taxon>Candidatus Cenarchaeales</taxon>
        <taxon>Candidatus Cenarchaeaceae</taxon>
        <taxon>Candidatus Cenarchaeum</taxon>
    </lineage>
</organism>
<dbReference type="HOGENOM" id="CLU_210684_0_0_2"/>
<protein>
    <submittedName>
        <fullName evidence="1">Uncharacterized protein</fullName>
    </submittedName>
</protein>
<keyword evidence="2" id="KW-1185">Reference proteome</keyword>
<dbReference type="EMBL" id="DP000238">
    <property type="protein sequence ID" value="ABK77921.1"/>
    <property type="molecule type" value="Genomic_DNA"/>
</dbReference>